<evidence type="ECO:0000313" key="2">
    <source>
        <dbReference type="EMBL" id="MBB5472389.1"/>
    </source>
</evidence>
<reference evidence="1 3" key="1">
    <citation type="submission" date="2019-07" db="EMBL/GenBank/DDBJ databases">
        <title>Whole genome shotgun sequence of Cellulomonas hominis NBRC 16055.</title>
        <authorList>
            <person name="Hosoyama A."/>
            <person name="Uohara A."/>
            <person name="Ohji S."/>
            <person name="Ichikawa N."/>
        </authorList>
    </citation>
    <scope>NUCLEOTIDE SEQUENCE [LARGE SCALE GENOMIC DNA]</scope>
    <source>
        <strain evidence="1 3">NBRC 16055</strain>
    </source>
</reference>
<dbReference type="Proteomes" id="UP000321723">
    <property type="component" value="Unassembled WGS sequence"/>
</dbReference>
<organism evidence="1 3">
    <name type="scientific">Cellulomonas hominis</name>
    <dbReference type="NCBI Taxonomy" id="156981"/>
    <lineage>
        <taxon>Bacteria</taxon>
        <taxon>Bacillati</taxon>
        <taxon>Actinomycetota</taxon>
        <taxon>Actinomycetes</taxon>
        <taxon>Micrococcales</taxon>
        <taxon>Cellulomonadaceae</taxon>
        <taxon>Cellulomonas</taxon>
    </lineage>
</organism>
<accession>A0A511F8W6</accession>
<sequence>MHPDAYLTVHRQRDRELTREIELRRAAQDCPGCIVRAGRHLARFAERVRARLTGAGAAAAPACCPA</sequence>
<comment type="caution">
    <text evidence="1">The sequence shown here is derived from an EMBL/GenBank/DDBJ whole genome shotgun (WGS) entry which is preliminary data.</text>
</comment>
<name>A0A511F8W6_9CELL</name>
<evidence type="ECO:0000313" key="4">
    <source>
        <dbReference type="Proteomes" id="UP000564629"/>
    </source>
</evidence>
<dbReference type="Proteomes" id="UP000564629">
    <property type="component" value="Unassembled WGS sequence"/>
</dbReference>
<protein>
    <submittedName>
        <fullName evidence="1">Uncharacterized protein</fullName>
    </submittedName>
</protein>
<dbReference type="EMBL" id="JACHDN010000001">
    <property type="protein sequence ID" value="MBB5472389.1"/>
    <property type="molecule type" value="Genomic_DNA"/>
</dbReference>
<evidence type="ECO:0000313" key="3">
    <source>
        <dbReference type="Proteomes" id="UP000321723"/>
    </source>
</evidence>
<proteinExistence type="predicted"/>
<evidence type="ECO:0000313" key="1">
    <source>
        <dbReference type="EMBL" id="GEL45673.1"/>
    </source>
</evidence>
<reference evidence="2 4" key="2">
    <citation type="submission" date="2020-08" db="EMBL/GenBank/DDBJ databases">
        <title>Sequencing the genomes of 1000 actinobacteria strains.</title>
        <authorList>
            <person name="Klenk H.-P."/>
        </authorList>
    </citation>
    <scope>NUCLEOTIDE SEQUENCE [LARGE SCALE GENOMIC DNA]</scope>
    <source>
        <strain evidence="2 4">DSM 9581</strain>
    </source>
</reference>
<dbReference type="AlphaFoldDB" id="A0A511F8W6"/>
<dbReference type="EMBL" id="BJVQ01000006">
    <property type="protein sequence ID" value="GEL45673.1"/>
    <property type="molecule type" value="Genomic_DNA"/>
</dbReference>
<gene>
    <name evidence="1" type="ORF">CHO01_07890</name>
    <name evidence="2" type="ORF">HNR08_001125</name>
</gene>
<dbReference type="RefSeq" id="WP_146833876.1">
    <property type="nucleotide sequence ID" value="NZ_BJVQ01000006.1"/>
</dbReference>
<keyword evidence="3" id="KW-1185">Reference proteome</keyword>